<gene>
    <name evidence="7" type="ORF">CAMP_LOCUS14686</name>
</gene>
<organism evidence="7 8">
    <name type="scientific">Caenorhabditis angaria</name>
    <dbReference type="NCBI Taxonomy" id="860376"/>
    <lineage>
        <taxon>Eukaryota</taxon>
        <taxon>Metazoa</taxon>
        <taxon>Ecdysozoa</taxon>
        <taxon>Nematoda</taxon>
        <taxon>Chromadorea</taxon>
        <taxon>Rhabditida</taxon>
        <taxon>Rhabditina</taxon>
        <taxon>Rhabditomorpha</taxon>
        <taxon>Rhabditoidea</taxon>
        <taxon>Rhabditidae</taxon>
        <taxon>Peloderinae</taxon>
        <taxon>Caenorhabditis</taxon>
    </lineage>
</organism>
<evidence type="ECO:0000259" key="6">
    <source>
        <dbReference type="PROSITE" id="PS50850"/>
    </source>
</evidence>
<evidence type="ECO:0000313" key="8">
    <source>
        <dbReference type="Proteomes" id="UP001152747"/>
    </source>
</evidence>
<feature type="transmembrane region" description="Helical" evidence="5">
    <location>
        <begin position="119"/>
        <end position="140"/>
    </location>
</feature>
<comment type="subcellular location">
    <subcellularLocation>
        <location evidence="1">Membrane</location>
        <topology evidence="1">Multi-pass membrane protein</topology>
    </subcellularLocation>
</comment>
<comment type="caution">
    <text evidence="7">The sequence shown here is derived from an EMBL/GenBank/DDBJ whole genome shotgun (WGS) entry which is preliminary data.</text>
</comment>
<feature type="transmembrane region" description="Helical" evidence="5">
    <location>
        <begin position="91"/>
        <end position="113"/>
    </location>
</feature>
<dbReference type="EMBL" id="CANHGI010000005">
    <property type="protein sequence ID" value="CAI5452049.1"/>
    <property type="molecule type" value="Genomic_DNA"/>
</dbReference>
<sequence>MAPSFHMIKVAIITSIAGSFHFGYNLVLTNPSQEAFLDFMNQTFAKHFDHGLSDSTLQNIWSFVVAILFLGALAGSFSIRLIADFMGRKNGLFVSIGAGIIAAGMSILSKFIAVFELYVASRIVMGWSVAVSLGLSALFLSEASPRENRGAIGMMTGTCVQLGTVIGSVIAMPQIFGNDNLWWAIYATEIGIMIVFGICLLFFPESPGFLIQKGKRERAISSIAYFYQCDSEKALLFLEEIIEEQKSSKKKFTMMDCIRKESLRSKAFIGVVVTFAMSFSGVAVINAFAFEILRNTGLTQLEASLANDGISVVSMVGFKHLNMRRGK</sequence>
<dbReference type="PANTHER" id="PTHR23503:SF17">
    <property type="entry name" value="MAJOR FACILITATOR SUPERFAMILY (MFS) PROFILE DOMAIN-CONTAINING PROTEIN"/>
    <property type="match status" value="1"/>
</dbReference>
<feature type="transmembrane region" description="Helical" evidence="5">
    <location>
        <begin position="7"/>
        <end position="27"/>
    </location>
</feature>
<name>A0A9P1N6W6_9PELO</name>
<evidence type="ECO:0000256" key="2">
    <source>
        <dbReference type="ARBA" id="ARBA00022692"/>
    </source>
</evidence>
<dbReference type="InterPro" id="IPR036259">
    <property type="entry name" value="MFS_trans_sf"/>
</dbReference>
<dbReference type="AlphaFoldDB" id="A0A9P1N6W6"/>
<feature type="transmembrane region" description="Helical" evidence="5">
    <location>
        <begin position="181"/>
        <end position="203"/>
    </location>
</feature>
<evidence type="ECO:0000256" key="1">
    <source>
        <dbReference type="ARBA" id="ARBA00004141"/>
    </source>
</evidence>
<proteinExistence type="predicted"/>
<evidence type="ECO:0000313" key="7">
    <source>
        <dbReference type="EMBL" id="CAI5452049.1"/>
    </source>
</evidence>
<keyword evidence="4 5" id="KW-0472">Membrane</keyword>
<feature type="transmembrane region" description="Helical" evidence="5">
    <location>
        <begin position="60"/>
        <end position="79"/>
    </location>
</feature>
<evidence type="ECO:0000256" key="4">
    <source>
        <dbReference type="ARBA" id="ARBA00023136"/>
    </source>
</evidence>
<dbReference type="GO" id="GO:0015149">
    <property type="term" value="F:hexose transmembrane transporter activity"/>
    <property type="evidence" value="ECO:0007669"/>
    <property type="project" value="TreeGrafter"/>
</dbReference>
<dbReference type="InterPro" id="IPR005828">
    <property type="entry name" value="MFS_sugar_transport-like"/>
</dbReference>
<dbReference type="PROSITE" id="PS50850">
    <property type="entry name" value="MFS"/>
    <property type="match status" value="1"/>
</dbReference>
<dbReference type="Gene3D" id="1.20.1250.20">
    <property type="entry name" value="MFS general substrate transporter like domains"/>
    <property type="match status" value="1"/>
</dbReference>
<feature type="transmembrane region" description="Helical" evidence="5">
    <location>
        <begin position="268"/>
        <end position="289"/>
    </location>
</feature>
<dbReference type="OrthoDB" id="4540492at2759"/>
<keyword evidence="8" id="KW-1185">Reference proteome</keyword>
<keyword evidence="3 5" id="KW-1133">Transmembrane helix</keyword>
<keyword evidence="2 5" id="KW-0812">Transmembrane</keyword>
<evidence type="ECO:0000256" key="5">
    <source>
        <dbReference type="SAM" id="Phobius"/>
    </source>
</evidence>
<dbReference type="InterPro" id="IPR020846">
    <property type="entry name" value="MFS_dom"/>
</dbReference>
<dbReference type="PANTHER" id="PTHR23503">
    <property type="entry name" value="SOLUTE CARRIER FAMILY 2"/>
    <property type="match status" value="1"/>
</dbReference>
<evidence type="ECO:0000256" key="3">
    <source>
        <dbReference type="ARBA" id="ARBA00022989"/>
    </source>
</evidence>
<reference evidence="7" key="1">
    <citation type="submission" date="2022-11" db="EMBL/GenBank/DDBJ databases">
        <authorList>
            <person name="Kikuchi T."/>
        </authorList>
    </citation>
    <scope>NUCLEOTIDE SEQUENCE</scope>
    <source>
        <strain evidence="7">PS1010</strain>
    </source>
</reference>
<dbReference type="Proteomes" id="UP001152747">
    <property type="component" value="Unassembled WGS sequence"/>
</dbReference>
<dbReference type="InterPro" id="IPR045263">
    <property type="entry name" value="GLUT"/>
</dbReference>
<dbReference type="SUPFAM" id="SSF103473">
    <property type="entry name" value="MFS general substrate transporter"/>
    <property type="match status" value="1"/>
</dbReference>
<protein>
    <recommendedName>
        <fullName evidence="6">Major facilitator superfamily (MFS) profile domain-containing protein</fullName>
    </recommendedName>
</protein>
<accession>A0A9P1N6W6</accession>
<dbReference type="GO" id="GO:0016020">
    <property type="term" value="C:membrane"/>
    <property type="evidence" value="ECO:0007669"/>
    <property type="project" value="UniProtKB-SubCell"/>
</dbReference>
<feature type="domain" description="Major facilitator superfamily (MFS) profile" evidence="6">
    <location>
        <begin position="11"/>
        <end position="327"/>
    </location>
</feature>
<dbReference type="Pfam" id="PF00083">
    <property type="entry name" value="Sugar_tr"/>
    <property type="match status" value="1"/>
</dbReference>
<feature type="transmembrane region" description="Helical" evidence="5">
    <location>
        <begin position="152"/>
        <end position="175"/>
    </location>
</feature>